<feature type="transmembrane region" description="Helical" evidence="2">
    <location>
        <begin position="100"/>
        <end position="118"/>
    </location>
</feature>
<keyword evidence="5" id="KW-1185">Reference proteome</keyword>
<dbReference type="InterPro" id="IPR006976">
    <property type="entry name" value="VanZ-like"/>
</dbReference>
<dbReference type="RefSeq" id="WP_206697150.1">
    <property type="nucleotide sequence ID" value="NZ_BAAAPT010000001.1"/>
</dbReference>
<name>A0ABU5N589_9MICO</name>
<comment type="caution">
    <text evidence="4">The sequence shown here is derived from an EMBL/GenBank/DDBJ whole genome shotgun (WGS) entry which is preliminary data.</text>
</comment>
<dbReference type="EMBL" id="JAWJYN010000001">
    <property type="protein sequence ID" value="MDZ8161240.1"/>
    <property type="molecule type" value="Genomic_DNA"/>
</dbReference>
<reference evidence="4 5" key="1">
    <citation type="submission" date="2023-10" db="EMBL/GenBank/DDBJ databases">
        <title>Microbacterium xanthum sp. nov., isolated from seaweed.</title>
        <authorList>
            <person name="Lee S.D."/>
        </authorList>
    </citation>
    <scope>NUCLEOTIDE SEQUENCE [LARGE SCALE GENOMIC DNA]</scope>
    <source>
        <strain evidence="4 5">KCTC 19124</strain>
    </source>
</reference>
<evidence type="ECO:0000313" key="4">
    <source>
        <dbReference type="EMBL" id="MDZ8161240.1"/>
    </source>
</evidence>
<dbReference type="Proteomes" id="UP001291912">
    <property type="component" value="Unassembled WGS sequence"/>
</dbReference>
<protein>
    <submittedName>
        <fullName evidence="4">VanZ family protein</fullName>
    </submittedName>
</protein>
<organism evidence="4 5">
    <name type="scientific">Microbacterium aquimaris</name>
    <dbReference type="NCBI Taxonomy" id="459816"/>
    <lineage>
        <taxon>Bacteria</taxon>
        <taxon>Bacillati</taxon>
        <taxon>Actinomycetota</taxon>
        <taxon>Actinomycetes</taxon>
        <taxon>Micrococcales</taxon>
        <taxon>Microbacteriaceae</taxon>
        <taxon>Microbacterium</taxon>
    </lineage>
</organism>
<feature type="transmembrane region" description="Helical" evidence="2">
    <location>
        <begin position="123"/>
        <end position="141"/>
    </location>
</feature>
<evidence type="ECO:0000256" key="1">
    <source>
        <dbReference type="SAM" id="MobiDB-lite"/>
    </source>
</evidence>
<feature type="compositionally biased region" description="Pro residues" evidence="1">
    <location>
        <begin position="17"/>
        <end position="30"/>
    </location>
</feature>
<dbReference type="Pfam" id="PF04892">
    <property type="entry name" value="VanZ"/>
    <property type="match status" value="1"/>
</dbReference>
<proteinExistence type="predicted"/>
<sequence length="188" mass="20136">MPPSPRDRPATERIVVPPRPPLPTRPPQSPNTPAADAAAGPPTPTPRPHVRRVAGRVLAGYLFTLTLIAFWPSPVDSGAGPLINVITRIIPVLTYARIEFGANILLFVPLGVLLTLILRDRALVLPIAIVLTLGIESVQGVLLDRRTPSELDIIANTAGACIGLLGVAVWRWWRRRGRPVGDSGDAAT</sequence>
<accession>A0ABU5N589</accession>
<feature type="domain" description="VanZ-like" evidence="3">
    <location>
        <begin position="61"/>
        <end position="169"/>
    </location>
</feature>
<evidence type="ECO:0000313" key="5">
    <source>
        <dbReference type="Proteomes" id="UP001291912"/>
    </source>
</evidence>
<evidence type="ECO:0000256" key="2">
    <source>
        <dbReference type="SAM" id="Phobius"/>
    </source>
</evidence>
<feature type="transmembrane region" description="Helical" evidence="2">
    <location>
        <begin position="153"/>
        <end position="173"/>
    </location>
</feature>
<feature type="transmembrane region" description="Helical" evidence="2">
    <location>
        <begin position="53"/>
        <end position="71"/>
    </location>
</feature>
<gene>
    <name evidence="4" type="ORF">R2Q92_05275</name>
</gene>
<feature type="compositionally biased region" description="Low complexity" evidence="1">
    <location>
        <begin position="31"/>
        <end position="40"/>
    </location>
</feature>
<feature type="region of interest" description="Disordered" evidence="1">
    <location>
        <begin position="1"/>
        <end position="49"/>
    </location>
</feature>
<keyword evidence="2" id="KW-0812">Transmembrane</keyword>
<keyword evidence="2" id="KW-0472">Membrane</keyword>
<evidence type="ECO:0000259" key="3">
    <source>
        <dbReference type="Pfam" id="PF04892"/>
    </source>
</evidence>
<feature type="compositionally biased region" description="Basic and acidic residues" evidence="1">
    <location>
        <begin position="1"/>
        <end position="11"/>
    </location>
</feature>
<keyword evidence="2" id="KW-1133">Transmembrane helix</keyword>